<accession>A0A419SU72</accession>
<comment type="caution">
    <text evidence="2">The sequence shown here is derived from an EMBL/GenBank/DDBJ whole genome shotgun (WGS) entry which is preliminary data.</text>
</comment>
<dbReference type="InterPro" id="IPR035985">
    <property type="entry name" value="Ubiquitin-activating_enz"/>
</dbReference>
<proteinExistence type="predicted"/>
<dbReference type="InterPro" id="IPR045886">
    <property type="entry name" value="ThiF/MoeB/HesA"/>
</dbReference>
<dbReference type="OrthoDB" id="9804286at2"/>
<dbReference type="CDD" id="cd00757">
    <property type="entry name" value="ThiF_MoeB_HesA_family"/>
    <property type="match status" value="1"/>
</dbReference>
<dbReference type="EMBL" id="MCIB01000040">
    <property type="protein sequence ID" value="RKD28811.1"/>
    <property type="molecule type" value="Genomic_DNA"/>
</dbReference>
<dbReference type="Pfam" id="PF00899">
    <property type="entry name" value="ThiF"/>
    <property type="match status" value="1"/>
</dbReference>
<sequence>MKRYIKNMNMLTKEENDRLGKFKVCVVGCGGLGGYVIEMLARLGIGYLTVVDADKFDETNLNRQILSNTDTLGKSKSITAQERIKLVNPLVEVEPINKRVTKNNCEDIIKGHDVVVDAVDNIDTKIILQDTCSNIDIPLVHGAIGGWYGQVTTIFPEDKTLDILYVSRDKKGIEKELGNPSFTPGLVASIQVSEVLKVLIKRGKPLKRRVLFIDTFEQEYEVIDV</sequence>
<dbReference type="RefSeq" id="WP_120170781.1">
    <property type="nucleotide sequence ID" value="NZ_MCIB01000040.1"/>
</dbReference>
<keyword evidence="3" id="KW-1185">Reference proteome</keyword>
<dbReference type="PANTHER" id="PTHR43267:SF1">
    <property type="entry name" value="TRNA THREONYLCARBAMOYLADENOSINE DEHYDRATASE"/>
    <property type="match status" value="1"/>
</dbReference>
<organism evidence="2 3">
    <name type="scientific">Thermohalobacter berrensis</name>
    <dbReference type="NCBI Taxonomy" id="99594"/>
    <lineage>
        <taxon>Bacteria</taxon>
        <taxon>Bacillati</taxon>
        <taxon>Bacillota</taxon>
        <taxon>Tissierellia</taxon>
        <taxon>Tissierellales</taxon>
        <taxon>Thermohalobacteraceae</taxon>
        <taxon>Thermohalobacter</taxon>
    </lineage>
</organism>
<dbReference type="GO" id="GO:0008641">
    <property type="term" value="F:ubiquitin-like modifier activating enzyme activity"/>
    <property type="evidence" value="ECO:0007669"/>
    <property type="project" value="InterPro"/>
</dbReference>
<gene>
    <name evidence="2" type="ORF">BET03_07215</name>
</gene>
<dbReference type="PANTHER" id="PTHR43267">
    <property type="entry name" value="TRNA THREONYLCARBAMOYLADENOSINE DEHYDRATASE"/>
    <property type="match status" value="1"/>
</dbReference>
<reference evidence="2 3" key="1">
    <citation type="submission" date="2016-08" db="EMBL/GenBank/DDBJ databases">
        <title>Novel Firmicutes and Novel Genomes.</title>
        <authorList>
            <person name="Poppleton D.I."/>
            <person name="Gribaldo S."/>
        </authorList>
    </citation>
    <scope>NUCLEOTIDE SEQUENCE [LARGE SCALE GENOMIC DNA]</scope>
    <source>
        <strain evidence="2 3">CTT3</strain>
    </source>
</reference>
<dbReference type="GO" id="GO:0061504">
    <property type="term" value="P:cyclic threonylcarbamoyladenosine biosynthetic process"/>
    <property type="evidence" value="ECO:0007669"/>
    <property type="project" value="TreeGrafter"/>
</dbReference>
<dbReference type="AlphaFoldDB" id="A0A419SU72"/>
<dbReference type="SUPFAM" id="SSF69572">
    <property type="entry name" value="Activating enzymes of the ubiquitin-like proteins"/>
    <property type="match status" value="1"/>
</dbReference>
<evidence type="ECO:0000259" key="1">
    <source>
        <dbReference type="Pfam" id="PF00899"/>
    </source>
</evidence>
<evidence type="ECO:0000313" key="2">
    <source>
        <dbReference type="EMBL" id="RKD28811.1"/>
    </source>
</evidence>
<protein>
    <submittedName>
        <fullName evidence="2">Molybdopterin biosynthesis protein MoeB</fullName>
    </submittedName>
</protein>
<evidence type="ECO:0000313" key="3">
    <source>
        <dbReference type="Proteomes" id="UP000284177"/>
    </source>
</evidence>
<dbReference type="Proteomes" id="UP000284177">
    <property type="component" value="Unassembled WGS sequence"/>
</dbReference>
<feature type="domain" description="THIF-type NAD/FAD binding fold" evidence="1">
    <location>
        <begin position="8"/>
        <end position="223"/>
    </location>
</feature>
<dbReference type="InterPro" id="IPR000594">
    <property type="entry name" value="ThiF_NAD_FAD-bd"/>
</dbReference>
<dbReference type="GO" id="GO:0061503">
    <property type="term" value="F:tRNA threonylcarbamoyladenosine dehydratase"/>
    <property type="evidence" value="ECO:0007669"/>
    <property type="project" value="TreeGrafter"/>
</dbReference>
<dbReference type="Gene3D" id="3.40.50.720">
    <property type="entry name" value="NAD(P)-binding Rossmann-like Domain"/>
    <property type="match status" value="1"/>
</dbReference>
<name>A0A419SU72_9FIRM</name>